<sequence>MFTYKPHFLTISKRSTQVTRSIFVRLSSSSSSSATKLENAVEKDKAAAKPSTNNNGEQQQQQQQQPFQLAADKAKSTKIPFMPVINIPETEFAHHSFFSLHRPLLGLSDDDEKPFFNSKSIEEQDQEKLDDVLASYMMNLQPFVEPAAPGAELIDQQTSQTQSVQVDVEDEQQLERGVSFKIIENEEFIDDFMSNDFLAGQAEQQQQEEGIMEPMLSSSLPMYHMPASGDVLDYLTSVESNMKIEHAKLDAEENARALRLKKLEMIDSSKRHSQSKPRFYAVSNNRNVHSRLRRYQQKWNLKD</sequence>
<evidence type="ECO:0000313" key="3">
    <source>
        <dbReference type="Proteomes" id="UP001304243"/>
    </source>
</evidence>
<gene>
    <name evidence="2" type="ORF">ATC70_008805</name>
</gene>
<dbReference type="GeneID" id="89952491"/>
<dbReference type="AlphaFoldDB" id="A0AAN7I2K8"/>
<evidence type="ECO:0000256" key="1">
    <source>
        <dbReference type="SAM" id="MobiDB-lite"/>
    </source>
</evidence>
<reference evidence="2 3" key="1">
    <citation type="submission" date="2022-11" db="EMBL/GenBank/DDBJ databases">
        <title>Mucor velutinosus strain NIH1002 WGS.</title>
        <authorList>
            <person name="Subramanian P."/>
            <person name="Mullikin J.C."/>
            <person name="Segre J.A."/>
            <person name="Zelazny A.M."/>
        </authorList>
    </citation>
    <scope>NUCLEOTIDE SEQUENCE [LARGE SCALE GENOMIC DNA]</scope>
    <source>
        <strain evidence="2 3">NIH1002</strain>
    </source>
</reference>
<comment type="caution">
    <text evidence="2">The sequence shown here is derived from an EMBL/GenBank/DDBJ whole genome shotgun (WGS) entry which is preliminary data.</text>
</comment>
<organism evidence="2 3">
    <name type="scientific">Mucor velutinosus</name>
    <dbReference type="NCBI Taxonomy" id="708070"/>
    <lineage>
        <taxon>Eukaryota</taxon>
        <taxon>Fungi</taxon>
        <taxon>Fungi incertae sedis</taxon>
        <taxon>Mucoromycota</taxon>
        <taxon>Mucoromycotina</taxon>
        <taxon>Mucoromycetes</taxon>
        <taxon>Mucorales</taxon>
        <taxon>Mucorineae</taxon>
        <taxon>Mucoraceae</taxon>
        <taxon>Mucor</taxon>
    </lineage>
</organism>
<dbReference type="EMBL" id="JASEJX010000012">
    <property type="protein sequence ID" value="KAK4518586.1"/>
    <property type="molecule type" value="Genomic_DNA"/>
</dbReference>
<protein>
    <submittedName>
        <fullName evidence="2">Uncharacterized protein</fullName>
    </submittedName>
</protein>
<feature type="region of interest" description="Disordered" evidence="1">
    <location>
        <begin position="31"/>
        <end position="72"/>
    </location>
</feature>
<evidence type="ECO:0000313" key="2">
    <source>
        <dbReference type="EMBL" id="KAK4518586.1"/>
    </source>
</evidence>
<keyword evidence="3" id="KW-1185">Reference proteome</keyword>
<accession>A0AAN7I2K8</accession>
<name>A0AAN7I2K8_9FUNG</name>
<proteinExistence type="predicted"/>
<dbReference type="Proteomes" id="UP001304243">
    <property type="component" value="Unassembled WGS sequence"/>
</dbReference>
<dbReference type="RefSeq" id="XP_064685252.1">
    <property type="nucleotide sequence ID" value="XM_064828050.1"/>
</dbReference>